<dbReference type="EMBL" id="LR025085">
    <property type="protein sequence ID" value="VAX76285.1"/>
    <property type="molecule type" value="Genomic_DNA"/>
</dbReference>
<dbReference type="EC" id="3.4.-.-" evidence="3"/>
<dbReference type="Pfam" id="PF19289">
    <property type="entry name" value="PmbA_TldD_3rd"/>
    <property type="match status" value="1"/>
</dbReference>
<dbReference type="Pfam" id="PF19290">
    <property type="entry name" value="PmbA_TldD_2nd"/>
    <property type="match status" value="1"/>
</dbReference>
<dbReference type="Gene3D" id="3.30.2290.10">
    <property type="entry name" value="PmbA/TldD superfamily"/>
    <property type="match status" value="1"/>
</dbReference>
<dbReference type="GO" id="GO:0006508">
    <property type="term" value="P:proteolysis"/>
    <property type="evidence" value="ECO:0007669"/>
    <property type="project" value="UniProtKB-KW"/>
</dbReference>
<dbReference type="SUPFAM" id="SSF111283">
    <property type="entry name" value="Putative modulator of DNA gyrase, PmbA/TldD"/>
    <property type="match status" value="1"/>
</dbReference>
<dbReference type="STRING" id="1921549.GCA_900128825_00059"/>
<keyword evidence="3" id="KW-0482">Metalloprotease</keyword>
<dbReference type="NCBIfam" id="NF008268">
    <property type="entry name" value="PRK11040.1"/>
    <property type="match status" value="1"/>
</dbReference>
<accession>A0A3B1E016</accession>
<dbReference type="InterPro" id="IPR036059">
    <property type="entry name" value="TldD/PmbA_sf"/>
</dbReference>
<dbReference type="OrthoDB" id="9803618at2"/>
<keyword evidence="3" id="KW-0378">Hydrolase</keyword>
<dbReference type="PANTHER" id="PTHR43421">
    <property type="entry name" value="METALLOPROTEASE PMBA"/>
    <property type="match status" value="1"/>
</dbReference>
<evidence type="ECO:0000313" key="3">
    <source>
        <dbReference type="EMBL" id="VAX76285.1"/>
    </source>
</evidence>
<dbReference type="Proteomes" id="UP000271849">
    <property type="component" value="Chromosome"/>
</dbReference>
<organism evidence="3 4">
    <name type="scientific">Buchnera aphidicola</name>
    <name type="common">Cinara strobi</name>
    <dbReference type="NCBI Taxonomy" id="1921549"/>
    <lineage>
        <taxon>Bacteria</taxon>
        <taxon>Pseudomonadati</taxon>
        <taxon>Pseudomonadota</taxon>
        <taxon>Gammaproteobacteria</taxon>
        <taxon>Enterobacterales</taxon>
        <taxon>Erwiniaceae</taxon>
        <taxon>Buchnera</taxon>
    </lineage>
</organism>
<dbReference type="InterPro" id="IPR047657">
    <property type="entry name" value="PmbA"/>
</dbReference>
<reference evidence="4" key="1">
    <citation type="submission" date="2018-09" db="EMBL/GenBank/DDBJ databases">
        <authorList>
            <person name="Manzano-Marin A."/>
            <person name="Manzano-Marin A."/>
        </authorList>
    </citation>
    <scope>NUCLEOTIDE SEQUENCE [LARGE SCALE GENOMIC DNA]</scope>
    <source>
        <strain evidence="4">BuCistrobi</strain>
    </source>
</reference>
<dbReference type="InterPro" id="IPR035068">
    <property type="entry name" value="TldD/PmbA_N"/>
</dbReference>
<dbReference type="AlphaFoldDB" id="A0A3B1E016"/>
<dbReference type="RefSeq" id="WP_158348932.1">
    <property type="nucleotide sequence ID" value="NZ_LR025085.1"/>
</dbReference>
<evidence type="ECO:0000259" key="1">
    <source>
        <dbReference type="Pfam" id="PF19289"/>
    </source>
</evidence>
<keyword evidence="3" id="KW-0645">Protease</keyword>
<gene>
    <name evidence="3" type="primary">pmbA</name>
    <name evidence="3" type="ORF">BUCINSTRO3249_0059</name>
</gene>
<dbReference type="PANTHER" id="PTHR43421:SF1">
    <property type="entry name" value="METALLOPROTEASE PMBA"/>
    <property type="match status" value="1"/>
</dbReference>
<feature type="domain" description="Metalloprotease TldD/E central" evidence="2">
    <location>
        <begin position="129"/>
        <end position="230"/>
    </location>
</feature>
<feature type="domain" description="Metalloprotease TldD/E C-terminal" evidence="1">
    <location>
        <begin position="240"/>
        <end position="447"/>
    </location>
</feature>
<name>A0A3B1E016_9GAMM</name>
<sequence>MLSSYHAQQDLIVIKNNIQDMLLYLNKIVSSGMIEIKKTYCFILSSRYGIIDNIELYNYVNSLVTTYDNGRQSIVSSSDISINGIQKSINQSVNIVKYTQIDKNFGLPHYDLLFKNKKKINLFFPHVFNLDEIKDLVNKVDSSALRFDSKIINTEGSTFEYFINVRVLGNSFGWIGTYLSTYYCLSSCVVAGHNESMERDFFYTVSRDFYDLDDPERVGCSSAKKSLSKLHSRKIHTQISPVIFISDIAYKLFSYLVSAIQGYSVYKKSTFLLNFLNKKIFPSWLDISENPFLEKGLSSRLFDGEGVATVRRKIVEKGILKTWLLDTYTANQLKMNSTGHSGGICNWIVSGFQENCSFSELLITMNRGLLVTELLGDGVNIVTGNYSRGACGFWIEGGKIKYPVHEITISGNLLDMWNNISLMSNDVNKKNNIHSSSVLIDKMQISGN</sequence>
<dbReference type="InterPro" id="IPR045569">
    <property type="entry name" value="Metalloprtase-TldD/E_C"/>
</dbReference>
<dbReference type="GO" id="GO:0005829">
    <property type="term" value="C:cytosol"/>
    <property type="evidence" value="ECO:0007669"/>
    <property type="project" value="TreeGrafter"/>
</dbReference>
<evidence type="ECO:0000259" key="2">
    <source>
        <dbReference type="Pfam" id="PF19290"/>
    </source>
</evidence>
<proteinExistence type="predicted"/>
<protein>
    <submittedName>
        <fullName evidence="3">Metalloprotease PmbA</fullName>
        <ecNumber evidence="3">3.4.-.-</ecNumber>
    </submittedName>
</protein>
<evidence type="ECO:0000313" key="4">
    <source>
        <dbReference type="Proteomes" id="UP000271849"/>
    </source>
</evidence>
<dbReference type="InterPro" id="IPR045570">
    <property type="entry name" value="Metalloprtase-TldD/E_cen_dom"/>
</dbReference>
<dbReference type="GO" id="GO:0008237">
    <property type="term" value="F:metallopeptidase activity"/>
    <property type="evidence" value="ECO:0007669"/>
    <property type="project" value="UniProtKB-KW"/>
</dbReference>